<keyword evidence="2" id="KW-1185">Reference proteome</keyword>
<dbReference type="OrthoDB" id="6197110at2"/>
<dbReference type="AlphaFoldDB" id="A0A4R6XUF2"/>
<accession>A0A4R6XUF2</accession>
<evidence type="ECO:0000313" key="2">
    <source>
        <dbReference type="Proteomes" id="UP000295724"/>
    </source>
</evidence>
<comment type="caution">
    <text evidence="1">The sequence shown here is derived from an EMBL/GenBank/DDBJ whole genome shotgun (WGS) entry which is preliminary data.</text>
</comment>
<dbReference type="Proteomes" id="UP000295724">
    <property type="component" value="Unassembled WGS sequence"/>
</dbReference>
<sequence>MFKNSENIRIDLIEVDDAEPMAGALFKKAFNANIPDFPKHFLLLATDGSELTVTLGYGHVTKLHNIYLGGGMCVNSRALKHLPKPVRQDLSQQGGVAFTLVSKIVNSLDDCDAVFAYVGHRAAYKIDLAVGFIQTQYDHLIVYWKKQLDESTQKELIELAHQQGPF</sequence>
<dbReference type="RefSeq" id="WP_099017752.1">
    <property type="nucleotide sequence ID" value="NZ_NIHB01000001.1"/>
</dbReference>
<gene>
    <name evidence="1" type="ORF">C8D91_0486</name>
</gene>
<protein>
    <submittedName>
        <fullName evidence="1">Uncharacterized protein</fullName>
    </submittedName>
</protein>
<name>A0A4R6XUF2_9GAMM</name>
<reference evidence="1 2" key="1">
    <citation type="submission" date="2019-03" db="EMBL/GenBank/DDBJ databases">
        <title>Genomic Encyclopedia of Type Strains, Phase IV (KMG-IV): sequencing the most valuable type-strain genomes for metagenomic binning, comparative biology and taxonomic classification.</title>
        <authorList>
            <person name="Goeker M."/>
        </authorList>
    </citation>
    <scope>NUCLEOTIDE SEQUENCE [LARGE SCALE GENOMIC DNA]</scope>
    <source>
        <strain evidence="1 2">DSM 25488</strain>
    </source>
</reference>
<proteinExistence type="predicted"/>
<evidence type="ECO:0000313" key="1">
    <source>
        <dbReference type="EMBL" id="TDR23622.1"/>
    </source>
</evidence>
<organism evidence="1 2">
    <name type="scientific">Marinicella litoralis</name>
    <dbReference type="NCBI Taxonomy" id="644220"/>
    <lineage>
        <taxon>Bacteria</taxon>
        <taxon>Pseudomonadati</taxon>
        <taxon>Pseudomonadota</taxon>
        <taxon>Gammaproteobacteria</taxon>
        <taxon>Lysobacterales</taxon>
        <taxon>Marinicellaceae</taxon>
        <taxon>Marinicella</taxon>
    </lineage>
</organism>
<dbReference type="EMBL" id="SNZB01000001">
    <property type="protein sequence ID" value="TDR23622.1"/>
    <property type="molecule type" value="Genomic_DNA"/>
</dbReference>